<dbReference type="EMBL" id="CZBV01000014">
    <property type="protein sequence ID" value="CUQ92204.1"/>
    <property type="molecule type" value="Genomic_DNA"/>
</dbReference>
<evidence type="ECO:0000313" key="4">
    <source>
        <dbReference type="Proteomes" id="UP000095780"/>
    </source>
</evidence>
<feature type="domain" description="DUF6017" evidence="2">
    <location>
        <begin position="282"/>
        <end position="394"/>
    </location>
</feature>
<dbReference type="Pfam" id="PF06970">
    <property type="entry name" value="RepA_N"/>
    <property type="match status" value="1"/>
</dbReference>
<gene>
    <name evidence="3" type="ORF">ERS852492_03053</name>
</gene>
<reference evidence="3 4" key="1">
    <citation type="submission" date="2015-09" db="EMBL/GenBank/DDBJ databases">
        <authorList>
            <consortium name="Pathogen Informatics"/>
        </authorList>
    </citation>
    <scope>NUCLEOTIDE SEQUENCE [LARGE SCALE GENOMIC DNA]</scope>
    <source>
        <strain evidence="3 4">2789STDY5834878</strain>
    </source>
</reference>
<dbReference type="InterPro" id="IPR046059">
    <property type="entry name" value="DUF6017"/>
</dbReference>
<evidence type="ECO:0000259" key="2">
    <source>
        <dbReference type="Pfam" id="PF19481"/>
    </source>
</evidence>
<evidence type="ECO:0000259" key="1">
    <source>
        <dbReference type="Pfam" id="PF06970"/>
    </source>
</evidence>
<dbReference type="Proteomes" id="UP000095780">
    <property type="component" value="Unassembled WGS sequence"/>
</dbReference>
<evidence type="ECO:0000313" key="3">
    <source>
        <dbReference type="EMBL" id="CUQ92204.1"/>
    </source>
</evidence>
<dbReference type="Pfam" id="PF19481">
    <property type="entry name" value="DUF6017"/>
    <property type="match status" value="1"/>
</dbReference>
<dbReference type="AlphaFoldDB" id="A0A174ZY51"/>
<name>A0A174ZY51_9FIRM</name>
<protein>
    <submittedName>
        <fullName evidence="3">Replication initiator protein A (RepA) N-terminus</fullName>
    </submittedName>
</protein>
<organism evidence="3 4">
    <name type="scientific">Lachnospira eligens</name>
    <dbReference type="NCBI Taxonomy" id="39485"/>
    <lineage>
        <taxon>Bacteria</taxon>
        <taxon>Bacillati</taxon>
        <taxon>Bacillota</taxon>
        <taxon>Clostridia</taxon>
        <taxon>Lachnospirales</taxon>
        <taxon>Lachnospiraceae</taxon>
        <taxon>Lachnospira</taxon>
    </lineage>
</organism>
<feature type="domain" description="Replication initiator A N-terminal" evidence="1">
    <location>
        <begin position="15"/>
        <end position="89"/>
    </location>
</feature>
<dbReference type="InterPro" id="IPR010724">
    <property type="entry name" value="RepA_N"/>
</dbReference>
<proteinExistence type="predicted"/>
<dbReference type="RefSeq" id="WP_055288193.1">
    <property type="nucleotide sequence ID" value="NZ_CABIXW010000014.1"/>
</dbReference>
<accession>A0A174ZY51</accession>
<sequence>MKFDFYYSEESEQYSFYSVPKMFFTLERFTGLSAMSKLLYGFLLDRMSLSRKRNWIDDKNRAYIKYSLNAITKDMGVSKNSVIKYMRELQEFGLIMKFQIEGMEDIIYVMDFSRVKQADNSYSNNKSSNNGDVLYLDNQTAGDEYKTDTGQACNAPPDFNATIALSNINDTKKIQDTECKGECTLGGGSKSEPVQNLNRFKTCTGSKSELVQNLHHPHKENNNNIYNNINNISDKTDRYLYNNQSIHQSNPSINPHERMDKTDKIYTDKNAAKQPSADKLYEHMSALVRKNIDYDIMTERPECAGWYEEYYNLIVEVLVRKTDHFRISGEEYSAKLVQNRFINLHASDLLYVHTQMSRTTSDIKNIKAYLIKALFNAPTTKDSYWQNRVNQDAAKA</sequence>